<accession>A0ABW6AND5</accession>
<dbReference type="Pfam" id="PF00583">
    <property type="entry name" value="Acetyltransf_1"/>
    <property type="match status" value="1"/>
</dbReference>
<gene>
    <name evidence="4" type="ORF">ACFS25_23805</name>
</gene>
<dbReference type="InterPro" id="IPR016181">
    <property type="entry name" value="Acyl_CoA_acyltransferase"/>
</dbReference>
<protein>
    <submittedName>
        <fullName evidence="4">GNAT family N-acetyltransferase</fullName>
        <ecNumber evidence="4">2.3.1.-</ecNumber>
    </submittedName>
</protein>
<keyword evidence="1 4" id="KW-0808">Transferase</keyword>
<evidence type="ECO:0000259" key="3">
    <source>
        <dbReference type="PROSITE" id="PS51186"/>
    </source>
</evidence>
<name>A0ABW6AND5_9BACT</name>
<proteinExistence type="predicted"/>
<dbReference type="PANTHER" id="PTHR43877:SF2">
    <property type="entry name" value="AMINOALKYLPHOSPHONATE N-ACETYLTRANSFERASE-RELATED"/>
    <property type="match status" value="1"/>
</dbReference>
<dbReference type="GO" id="GO:0016746">
    <property type="term" value="F:acyltransferase activity"/>
    <property type="evidence" value="ECO:0007669"/>
    <property type="project" value="UniProtKB-KW"/>
</dbReference>
<dbReference type="PANTHER" id="PTHR43877">
    <property type="entry name" value="AMINOALKYLPHOSPHONATE N-ACETYLTRANSFERASE-RELATED-RELATED"/>
    <property type="match status" value="1"/>
</dbReference>
<evidence type="ECO:0000313" key="4">
    <source>
        <dbReference type="EMBL" id="MFD2936827.1"/>
    </source>
</evidence>
<dbReference type="Gene3D" id="3.40.630.30">
    <property type="match status" value="1"/>
</dbReference>
<dbReference type="PROSITE" id="PS51186">
    <property type="entry name" value="GNAT"/>
    <property type="match status" value="1"/>
</dbReference>
<reference evidence="5" key="1">
    <citation type="journal article" date="2019" name="Int. J. Syst. Evol. Microbiol.">
        <title>The Global Catalogue of Microorganisms (GCM) 10K type strain sequencing project: providing services to taxonomists for standard genome sequencing and annotation.</title>
        <authorList>
            <consortium name="The Broad Institute Genomics Platform"/>
            <consortium name="The Broad Institute Genome Sequencing Center for Infectious Disease"/>
            <person name="Wu L."/>
            <person name="Ma J."/>
        </authorList>
    </citation>
    <scope>NUCLEOTIDE SEQUENCE [LARGE SCALE GENOMIC DNA]</scope>
    <source>
        <strain evidence="5">KCTC 52490</strain>
    </source>
</reference>
<dbReference type="SUPFAM" id="SSF55729">
    <property type="entry name" value="Acyl-CoA N-acyltransferases (Nat)"/>
    <property type="match status" value="1"/>
</dbReference>
<organism evidence="4 5">
    <name type="scientific">Spirosoma flavum</name>
    <dbReference type="NCBI Taxonomy" id="2048557"/>
    <lineage>
        <taxon>Bacteria</taxon>
        <taxon>Pseudomonadati</taxon>
        <taxon>Bacteroidota</taxon>
        <taxon>Cytophagia</taxon>
        <taxon>Cytophagales</taxon>
        <taxon>Cytophagaceae</taxon>
        <taxon>Spirosoma</taxon>
    </lineage>
</organism>
<evidence type="ECO:0000313" key="5">
    <source>
        <dbReference type="Proteomes" id="UP001597512"/>
    </source>
</evidence>
<evidence type="ECO:0000256" key="2">
    <source>
        <dbReference type="ARBA" id="ARBA00023315"/>
    </source>
</evidence>
<dbReference type="RefSeq" id="WP_381505991.1">
    <property type="nucleotide sequence ID" value="NZ_JBHUOM010000023.1"/>
</dbReference>
<dbReference type="EMBL" id="JBHUOM010000023">
    <property type="protein sequence ID" value="MFD2936827.1"/>
    <property type="molecule type" value="Genomic_DNA"/>
</dbReference>
<dbReference type="InterPro" id="IPR000182">
    <property type="entry name" value="GNAT_dom"/>
</dbReference>
<keyword evidence="2 4" id="KW-0012">Acyltransferase</keyword>
<keyword evidence="5" id="KW-1185">Reference proteome</keyword>
<dbReference type="Proteomes" id="UP001597512">
    <property type="component" value="Unassembled WGS sequence"/>
</dbReference>
<dbReference type="EC" id="2.3.1.-" evidence="4"/>
<evidence type="ECO:0000256" key="1">
    <source>
        <dbReference type="ARBA" id="ARBA00022679"/>
    </source>
</evidence>
<comment type="caution">
    <text evidence="4">The sequence shown here is derived from an EMBL/GenBank/DDBJ whole genome shotgun (WGS) entry which is preliminary data.</text>
</comment>
<sequence length="153" mass="17625">MPTQSTFPSDIHIRTATKNDAPIIYDFLCTLEGTTLDQAAFNTVFDHNLANRLIYYLVAERFSEIVGFVSCHVQYILHHCGKVGEIQELFVRPDVRNQHIGKQLMTALDVLAGQENFINLEVTTNQKRTDTIRFYERESFSLTHFKLVKPIHP</sequence>
<dbReference type="CDD" id="cd04301">
    <property type="entry name" value="NAT_SF"/>
    <property type="match status" value="1"/>
</dbReference>
<dbReference type="InterPro" id="IPR050832">
    <property type="entry name" value="Bact_Acetyltransf"/>
</dbReference>
<feature type="domain" description="N-acetyltransferase" evidence="3">
    <location>
        <begin position="11"/>
        <end position="153"/>
    </location>
</feature>